<dbReference type="PROSITE" id="PS50109">
    <property type="entry name" value="HIS_KIN"/>
    <property type="match status" value="1"/>
</dbReference>
<keyword evidence="12" id="KW-1185">Reference proteome</keyword>
<evidence type="ECO:0000256" key="6">
    <source>
        <dbReference type="ARBA" id="ARBA00022777"/>
    </source>
</evidence>
<feature type="transmembrane region" description="Helical" evidence="9">
    <location>
        <begin position="151"/>
        <end position="172"/>
    </location>
</feature>
<dbReference type="Gene3D" id="1.10.287.130">
    <property type="match status" value="1"/>
</dbReference>
<dbReference type="InterPro" id="IPR005467">
    <property type="entry name" value="His_kinase_dom"/>
</dbReference>
<dbReference type="EMBL" id="JAJAWG010000007">
    <property type="protein sequence ID" value="MCB5196927.1"/>
    <property type="molecule type" value="Genomic_DNA"/>
</dbReference>
<keyword evidence="5" id="KW-0547">Nucleotide-binding</keyword>
<accession>A0ABS8BMU4</accession>
<evidence type="ECO:0000256" key="3">
    <source>
        <dbReference type="ARBA" id="ARBA00022553"/>
    </source>
</evidence>
<feature type="domain" description="Histidine kinase" evidence="10">
    <location>
        <begin position="318"/>
        <end position="524"/>
    </location>
</feature>
<feature type="transmembrane region" description="Helical" evidence="9">
    <location>
        <begin position="80"/>
        <end position="97"/>
    </location>
</feature>
<evidence type="ECO:0000256" key="9">
    <source>
        <dbReference type="SAM" id="Phobius"/>
    </source>
</evidence>
<dbReference type="Pfam" id="PF25323">
    <property type="entry name" value="6TM_PilS"/>
    <property type="match status" value="1"/>
</dbReference>
<dbReference type="InterPro" id="IPR036890">
    <property type="entry name" value="HATPase_C_sf"/>
</dbReference>
<keyword evidence="8" id="KW-0902">Two-component regulatory system</keyword>
<dbReference type="InterPro" id="IPR003661">
    <property type="entry name" value="HisK_dim/P_dom"/>
</dbReference>
<evidence type="ECO:0000256" key="1">
    <source>
        <dbReference type="ARBA" id="ARBA00000085"/>
    </source>
</evidence>
<evidence type="ECO:0000313" key="11">
    <source>
        <dbReference type="EMBL" id="MCB5196927.1"/>
    </source>
</evidence>
<keyword evidence="9" id="KW-0812">Transmembrane</keyword>
<feature type="transmembrane region" description="Helical" evidence="9">
    <location>
        <begin position="127"/>
        <end position="145"/>
    </location>
</feature>
<sequence length="528" mass="59252">MPDFNRSSSEHLWQSLSLFNIFRLLIVIGLMVGAFLLTGESLLERDHFWVVIWILGFYTLCGIVFAFGIAKKWPRFDVQLSIHVLIDVIFIVTLMHLGGGIKSGFGILLLPYLAGAGLIARGRMTIFHAAIASIALLCEMLWSAIHGDLESTIPMSTVFLCIASFAVAWLAYRLSRYAEENRELAERRSVDIANLGQLNTRILQDVSDGVLVVDHQNLIQQFNEQAVRVTGVRADLGGPLAADFPELAGPLQRWREFPELGNSELVQTAGGRNTLRARFVSLTQDSSGNVLIYLEDMARLRRESQQLKLAALGRLTANLAHEIRNPLGAISHAAELMREEASDDPLLQKLTRIINDNSLRLERMVKDVLELNRRDRVERIDIHLADWLANFVDEFRQQEKIPVQLAVVCPPQAMVRFDVGHLHQVLWNLSRNGWRYCLKQDHSLRFSVSVFRSAWMLSVTNDGPPVPSDAQSQLFEPFFTTESKGTGLGLYIAREICAANAALLEYQSPPDGGACFRILFGYTDGEKI</sequence>
<dbReference type="SUPFAM" id="SSF55874">
    <property type="entry name" value="ATPase domain of HSP90 chaperone/DNA topoisomerase II/histidine kinase"/>
    <property type="match status" value="1"/>
</dbReference>
<dbReference type="Gene3D" id="3.30.450.20">
    <property type="entry name" value="PAS domain"/>
    <property type="match status" value="1"/>
</dbReference>
<dbReference type="Pfam" id="PF02518">
    <property type="entry name" value="HATPase_c"/>
    <property type="match status" value="1"/>
</dbReference>
<dbReference type="Proteomes" id="UP001198034">
    <property type="component" value="Unassembled WGS sequence"/>
</dbReference>
<dbReference type="PANTHER" id="PTHR42878">
    <property type="entry name" value="TWO-COMPONENT HISTIDINE KINASE"/>
    <property type="match status" value="1"/>
</dbReference>
<name>A0ABS8BMU4_9NEIS</name>
<protein>
    <recommendedName>
        <fullName evidence="2">histidine kinase</fullName>
        <ecNumber evidence="2">2.7.13.3</ecNumber>
    </recommendedName>
</protein>
<evidence type="ECO:0000256" key="8">
    <source>
        <dbReference type="ARBA" id="ARBA00023012"/>
    </source>
</evidence>
<gene>
    <name evidence="11" type="ORF">LG219_11670</name>
</gene>
<proteinExistence type="predicted"/>
<reference evidence="11 12" key="1">
    <citation type="submission" date="2021-10" db="EMBL/GenBank/DDBJ databases">
        <authorList>
            <person name="Chen M."/>
        </authorList>
    </citation>
    <scope>NUCLEOTIDE SEQUENCE [LARGE SCALE GENOMIC DNA]</scope>
    <source>
        <strain evidence="11 12">H3-26</strain>
    </source>
</reference>
<dbReference type="RefSeq" id="WP_226764659.1">
    <property type="nucleotide sequence ID" value="NZ_JAJAWG010000007.1"/>
</dbReference>
<keyword evidence="6" id="KW-0418">Kinase</keyword>
<evidence type="ECO:0000259" key="10">
    <source>
        <dbReference type="PROSITE" id="PS50109"/>
    </source>
</evidence>
<dbReference type="InterPro" id="IPR050351">
    <property type="entry name" value="BphY/WalK/GraS-like"/>
</dbReference>
<evidence type="ECO:0000256" key="4">
    <source>
        <dbReference type="ARBA" id="ARBA00022679"/>
    </source>
</evidence>
<keyword evidence="9" id="KW-0472">Membrane</keyword>
<dbReference type="SMART" id="SM00388">
    <property type="entry name" value="HisKA"/>
    <property type="match status" value="1"/>
</dbReference>
<evidence type="ECO:0000256" key="5">
    <source>
        <dbReference type="ARBA" id="ARBA00022741"/>
    </source>
</evidence>
<dbReference type="SMART" id="SM00387">
    <property type="entry name" value="HATPase_c"/>
    <property type="match status" value="1"/>
</dbReference>
<dbReference type="EC" id="2.7.13.3" evidence="2"/>
<dbReference type="CDD" id="cd00082">
    <property type="entry name" value="HisKA"/>
    <property type="match status" value="1"/>
</dbReference>
<dbReference type="InterPro" id="IPR036097">
    <property type="entry name" value="HisK_dim/P_sf"/>
</dbReference>
<dbReference type="Pfam" id="PF00512">
    <property type="entry name" value="HisKA"/>
    <property type="match status" value="1"/>
</dbReference>
<dbReference type="Gene3D" id="3.30.565.10">
    <property type="entry name" value="Histidine kinase-like ATPase, C-terminal domain"/>
    <property type="match status" value="1"/>
</dbReference>
<evidence type="ECO:0000313" key="12">
    <source>
        <dbReference type="Proteomes" id="UP001198034"/>
    </source>
</evidence>
<organism evidence="11 12">
    <name type="scientific">Deefgea salmonis</name>
    <dbReference type="NCBI Taxonomy" id="2875502"/>
    <lineage>
        <taxon>Bacteria</taxon>
        <taxon>Pseudomonadati</taxon>
        <taxon>Pseudomonadota</taxon>
        <taxon>Betaproteobacteria</taxon>
        <taxon>Neisseriales</taxon>
        <taxon>Chitinibacteraceae</taxon>
        <taxon>Deefgea</taxon>
    </lineage>
</organism>
<keyword evidence="7" id="KW-0067">ATP-binding</keyword>
<keyword evidence="4" id="KW-0808">Transferase</keyword>
<dbReference type="SUPFAM" id="SSF47384">
    <property type="entry name" value="Homodimeric domain of signal transducing histidine kinase"/>
    <property type="match status" value="1"/>
</dbReference>
<dbReference type="PRINTS" id="PR00344">
    <property type="entry name" value="BCTRLSENSOR"/>
</dbReference>
<dbReference type="InterPro" id="IPR004358">
    <property type="entry name" value="Sig_transdc_His_kin-like_C"/>
</dbReference>
<dbReference type="PANTHER" id="PTHR42878:SF7">
    <property type="entry name" value="SENSOR HISTIDINE KINASE GLRK"/>
    <property type="match status" value="1"/>
</dbReference>
<comment type="catalytic activity">
    <reaction evidence="1">
        <text>ATP + protein L-histidine = ADP + protein N-phospho-L-histidine.</text>
        <dbReference type="EC" id="2.7.13.3"/>
    </reaction>
</comment>
<evidence type="ECO:0000256" key="7">
    <source>
        <dbReference type="ARBA" id="ARBA00022840"/>
    </source>
</evidence>
<evidence type="ECO:0000256" key="2">
    <source>
        <dbReference type="ARBA" id="ARBA00012438"/>
    </source>
</evidence>
<dbReference type="InterPro" id="IPR003594">
    <property type="entry name" value="HATPase_dom"/>
</dbReference>
<comment type="caution">
    <text evidence="11">The sequence shown here is derived from an EMBL/GenBank/DDBJ whole genome shotgun (WGS) entry which is preliminary data.</text>
</comment>
<keyword evidence="9" id="KW-1133">Transmembrane helix</keyword>
<keyword evidence="3" id="KW-0597">Phosphoprotein</keyword>
<feature type="transmembrane region" description="Helical" evidence="9">
    <location>
        <begin position="48"/>
        <end position="68"/>
    </location>
</feature>
<feature type="transmembrane region" description="Helical" evidence="9">
    <location>
        <begin position="12"/>
        <end position="36"/>
    </location>
</feature>